<feature type="compositionally biased region" description="Low complexity" evidence="6">
    <location>
        <begin position="361"/>
        <end position="371"/>
    </location>
</feature>
<dbReference type="InterPro" id="IPR039425">
    <property type="entry name" value="RNA_pol_sigma-70-like"/>
</dbReference>
<dbReference type="SUPFAM" id="SSF88659">
    <property type="entry name" value="Sigma3 and sigma4 domains of RNA polymerase sigma factors"/>
    <property type="match status" value="1"/>
</dbReference>
<dbReference type="InterPro" id="IPR013325">
    <property type="entry name" value="RNA_pol_sigma_r2"/>
</dbReference>
<reference evidence="10" key="1">
    <citation type="journal article" date="2019" name="Int. J. Syst. Evol. Microbiol.">
        <title>The Global Catalogue of Microorganisms (GCM) 10K type strain sequencing project: providing services to taxonomists for standard genome sequencing and annotation.</title>
        <authorList>
            <consortium name="The Broad Institute Genomics Platform"/>
            <consortium name="The Broad Institute Genome Sequencing Center for Infectious Disease"/>
            <person name="Wu L."/>
            <person name="Ma J."/>
        </authorList>
    </citation>
    <scope>NUCLEOTIDE SEQUENCE [LARGE SCALE GENOMIC DNA]</scope>
    <source>
        <strain evidence="10">ICMP 6774ER</strain>
    </source>
</reference>
<dbReference type="Proteomes" id="UP001597368">
    <property type="component" value="Unassembled WGS sequence"/>
</dbReference>
<dbReference type="SUPFAM" id="SSF88946">
    <property type="entry name" value="Sigma2 domain of RNA polymerase sigma factors"/>
    <property type="match status" value="1"/>
</dbReference>
<keyword evidence="2" id="KW-0805">Transcription regulation</keyword>
<feature type="region of interest" description="Disordered" evidence="6">
    <location>
        <begin position="360"/>
        <end position="607"/>
    </location>
</feature>
<name>A0ABW4SZ06_9ACTN</name>
<keyword evidence="5" id="KW-0804">Transcription</keyword>
<feature type="compositionally biased region" description="Pro residues" evidence="6">
    <location>
        <begin position="390"/>
        <end position="404"/>
    </location>
</feature>
<protein>
    <submittedName>
        <fullName evidence="9">Sigma factor</fullName>
    </submittedName>
</protein>
<keyword evidence="10" id="KW-1185">Reference proteome</keyword>
<comment type="caution">
    <text evidence="9">The sequence shown here is derived from an EMBL/GenBank/DDBJ whole genome shotgun (WGS) entry which is preliminary data.</text>
</comment>
<dbReference type="InterPro" id="IPR036388">
    <property type="entry name" value="WH-like_DNA-bd_sf"/>
</dbReference>
<dbReference type="InterPro" id="IPR013324">
    <property type="entry name" value="RNA_pol_sigma_r3/r4-like"/>
</dbReference>
<evidence type="ECO:0000313" key="10">
    <source>
        <dbReference type="Proteomes" id="UP001597368"/>
    </source>
</evidence>
<evidence type="ECO:0000256" key="4">
    <source>
        <dbReference type="ARBA" id="ARBA00023125"/>
    </source>
</evidence>
<dbReference type="Gene3D" id="1.10.1740.10">
    <property type="match status" value="1"/>
</dbReference>
<evidence type="ECO:0000256" key="6">
    <source>
        <dbReference type="SAM" id="MobiDB-lite"/>
    </source>
</evidence>
<evidence type="ECO:0000256" key="7">
    <source>
        <dbReference type="SAM" id="Phobius"/>
    </source>
</evidence>
<proteinExistence type="inferred from homology"/>
<keyword evidence="4" id="KW-0238">DNA-binding</keyword>
<evidence type="ECO:0000313" key="9">
    <source>
        <dbReference type="EMBL" id="MFD1934681.1"/>
    </source>
</evidence>
<keyword evidence="7" id="KW-0812">Transmembrane</keyword>
<keyword evidence="3" id="KW-0731">Sigma factor</keyword>
<feature type="compositionally biased region" description="Pro residues" evidence="6">
    <location>
        <begin position="372"/>
        <end position="383"/>
    </location>
</feature>
<feature type="domain" description="RNA polymerase sigma-70 region 2" evidence="8">
    <location>
        <begin position="21"/>
        <end position="83"/>
    </location>
</feature>
<feature type="compositionally biased region" description="Pro residues" evidence="6">
    <location>
        <begin position="452"/>
        <end position="465"/>
    </location>
</feature>
<dbReference type="PANTHER" id="PTHR43133:SF8">
    <property type="entry name" value="RNA POLYMERASE SIGMA FACTOR HI_1459-RELATED"/>
    <property type="match status" value="1"/>
</dbReference>
<comment type="similarity">
    <text evidence="1">Belongs to the sigma-70 factor family. ECF subfamily.</text>
</comment>
<accession>A0ABW4SZ06</accession>
<keyword evidence="7" id="KW-0472">Membrane</keyword>
<feature type="compositionally biased region" description="Pro residues" evidence="6">
    <location>
        <begin position="433"/>
        <end position="443"/>
    </location>
</feature>
<feature type="transmembrane region" description="Helical" evidence="7">
    <location>
        <begin position="283"/>
        <end position="304"/>
    </location>
</feature>
<evidence type="ECO:0000256" key="3">
    <source>
        <dbReference type="ARBA" id="ARBA00023082"/>
    </source>
</evidence>
<feature type="compositionally biased region" description="Gly residues" evidence="6">
    <location>
        <begin position="506"/>
        <end position="582"/>
    </location>
</feature>
<feature type="compositionally biased region" description="Pro residues" evidence="6">
    <location>
        <begin position="478"/>
        <end position="499"/>
    </location>
</feature>
<evidence type="ECO:0000256" key="2">
    <source>
        <dbReference type="ARBA" id="ARBA00023015"/>
    </source>
</evidence>
<dbReference type="PRINTS" id="PR01217">
    <property type="entry name" value="PRICHEXTENSN"/>
</dbReference>
<evidence type="ECO:0000256" key="5">
    <source>
        <dbReference type="ARBA" id="ARBA00023163"/>
    </source>
</evidence>
<gene>
    <name evidence="9" type="ORF">ACFSKW_24720</name>
</gene>
<sequence>MNDRVLVEALRVRDPGALAALYDSHAQSIYRYCWTLLNSPDSAQVALRDTLIAADAHVGELADPGRLRAWLYALARQECLRRRTAAVEDVTETLVAVPPIADPADADMRVMAWNAVRGLTAAEAELLELATRHGLSTFDVAAVLGVTPRQIEVAHENARERLGDAITAEVLARKGPYDCAQRAAILTGFSGELTAEMREEVIVHLGRCETCAPHRSRQVAIAKVFDLLPTVVLPETLRVRVMSCFVDPELLPYRRYVARRSAALDAAGFPHTGEGRGRRWSQALAGALAAVAAVAAIGMIFSYFGKEGDGVTGIASGAFPATGEPPGIRLPWLPEPQETPIEVEPILDSSATYPIGAHRSTAPITVTTPDTVPAPPPNIPVPWPTRTGPGPAPTGPAPTGPQEPPRTLSPGDPPWTEPPRDHQGRPTKTPCPTRTPTPRPTAPSTPTSTVKPPTPTPTPTPPKPTVTPTTGPTAPRVPTEPPKPDPTPTSTPADPPPTKDPQQSTGGSGTAAGGADSGGAGGSGGAGPGSGAAGDSGGPGTGGSGGQGGSGGSGSEGAGSGGTGSGGAGSGGSGSGGSGSGSDGAPVVTSADAPPRVLNEASTQENT</sequence>
<evidence type="ECO:0000256" key="1">
    <source>
        <dbReference type="ARBA" id="ARBA00010641"/>
    </source>
</evidence>
<dbReference type="Gene3D" id="1.10.10.10">
    <property type="entry name" value="Winged helix-like DNA-binding domain superfamily/Winged helix DNA-binding domain"/>
    <property type="match status" value="1"/>
</dbReference>
<dbReference type="PANTHER" id="PTHR43133">
    <property type="entry name" value="RNA POLYMERASE ECF-TYPE SIGMA FACTO"/>
    <property type="match status" value="1"/>
</dbReference>
<keyword evidence="7" id="KW-1133">Transmembrane helix</keyword>
<evidence type="ECO:0000259" key="8">
    <source>
        <dbReference type="Pfam" id="PF04542"/>
    </source>
</evidence>
<dbReference type="RefSeq" id="WP_379574770.1">
    <property type="nucleotide sequence ID" value="NZ_JBHUFV010000035.1"/>
</dbReference>
<dbReference type="InterPro" id="IPR007627">
    <property type="entry name" value="RNA_pol_sigma70_r2"/>
</dbReference>
<dbReference type="Pfam" id="PF04542">
    <property type="entry name" value="Sigma70_r2"/>
    <property type="match status" value="1"/>
</dbReference>
<organism evidence="9 10">
    <name type="scientific">Nonomuraea mangrovi</name>
    <dbReference type="NCBI Taxonomy" id="2316207"/>
    <lineage>
        <taxon>Bacteria</taxon>
        <taxon>Bacillati</taxon>
        <taxon>Actinomycetota</taxon>
        <taxon>Actinomycetes</taxon>
        <taxon>Streptosporangiales</taxon>
        <taxon>Streptosporangiaceae</taxon>
        <taxon>Nonomuraea</taxon>
    </lineage>
</organism>
<dbReference type="EMBL" id="JBHUFV010000035">
    <property type="protein sequence ID" value="MFD1934681.1"/>
    <property type="molecule type" value="Genomic_DNA"/>
</dbReference>
<feature type="compositionally biased region" description="Low complexity" evidence="6">
    <location>
        <begin position="466"/>
        <end position="477"/>
    </location>
</feature>